<feature type="compositionally biased region" description="Low complexity" evidence="1">
    <location>
        <begin position="95"/>
        <end position="112"/>
    </location>
</feature>
<name>A0ABN8M779_9CNID</name>
<comment type="caution">
    <text evidence="2">The sequence shown here is derived from an EMBL/GenBank/DDBJ whole genome shotgun (WGS) entry which is preliminary data.</text>
</comment>
<protein>
    <submittedName>
        <fullName evidence="2">Uncharacterized protein</fullName>
    </submittedName>
</protein>
<accession>A0ABN8M779</accession>
<feature type="region of interest" description="Disordered" evidence="1">
    <location>
        <begin position="93"/>
        <end position="139"/>
    </location>
</feature>
<evidence type="ECO:0000313" key="3">
    <source>
        <dbReference type="Proteomes" id="UP001159427"/>
    </source>
</evidence>
<gene>
    <name evidence="2" type="ORF">PEVE_00025733</name>
</gene>
<dbReference type="Proteomes" id="UP001159427">
    <property type="component" value="Unassembled WGS sequence"/>
</dbReference>
<dbReference type="EMBL" id="CALNXI010000347">
    <property type="protein sequence ID" value="CAH3025331.1"/>
    <property type="molecule type" value="Genomic_DNA"/>
</dbReference>
<feature type="compositionally biased region" description="Polar residues" evidence="1">
    <location>
        <begin position="123"/>
        <end position="133"/>
    </location>
</feature>
<organism evidence="2 3">
    <name type="scientific">Porites evermanni</name>
    <dbReference type="NCBI Taxonomy" id="104178"/>
    <lineage>
        <taxon>Eukaryota</taxon>
        <taxon>Metazoa</taxon>
        <taxon>Cnidaria</taxon>
        <taxon>Anthozoa</taxon>
        <taxon>Hexacorallia</taxon>
        <taxon>Scleractinia</taxon>
        <taxon>Fungiina</taxon>
        <taxon>Poritidae</taxon>
        <taxon>Porites</taxon>
    </lineage>
</organism>
<reference evidence="2 3" key="1">
    <citation type="submission" date="2022-05" db="EMBL/GenBank/DDBJ databases">
        <authorList>
            <consortium name="Genoscope - CEA"/>
            <person name="William W."/>
        </authorList>
    </citation>
    <scope>NUCLEOTIDE SEQUENCE [LARGE SCALE GENOMIC DNA]</scope>
</reference>
<evidence type="ECO:0000313" key="2">
    <source>
        <dbReference type="EMBL" id="CAH3025331.1"/>
    </source>
</evidence>
<keyword evidence="3" id="KW-1185">Reference proteome</keyword>
<evidence type="ECO:0000256" key="1">
    <source>
        <dbReference type="SAM" id="MobiDB-lite"/>
    </source>
</evidence>
<proteinExistence type="predicted"/>
<sequence length="149" mass="15732">MERIEDKEYVVLVAAVKATCTKNASRQLALFDLQTSADASLMKWGAVFQDHSSGGRWAPDEASQCINCLELKAGSTEGGSRRSLRDINCATMNNSASVSSSDGPSCSGTSCSASGKERPPNAIQPQSYPSTSPEVDPGGLQIVRMSLQS</sequence>